<dbReference type="Gene3D" id="2.40.70.10">
    <property type="entry name" value="Acid Proteases"/>
    <property type="match status" value="2"/>
</dbReference>
<dbReference type="SUPFAM" id="SSF50630">
    <property type="entry name" value="Acid proteases"/>
    <property type="match status" value="1"/>
</dbReference>
<evidence type="ECO:0000256" key="3">
    <source>
        <dbReference type="ARBA" id="ARBA00022750"/>
    </source>
</evidence>
<keyword evidence="6" id="KW-0732">Signal</keyword>
<dbReference type="OrthoDB" id="292960at2759"/>
<proteinExistence type="inferred from homology"/>
<gene>
    <name evidence="8" type="ORF">SteCoe_35783</name>
</gene>
<organism evidence="8 9">
    <name type="scientific">Stentor coeruleus</name>
    <dbReference type="NCBI Taxonomy" id="5963"/>
    <lineage>
        <taxon>Eukaryota</taxon>
        <taxon>Sar</taxon>
        <taxon>Alveolata</taxon>
        <taxon>Ciliophora</taxon>
        <taxon>Postciliodesmatophora</taxon>
        <taxon>Heterotrichea</taxon>
        <taxon>Heterotrichida</taxon>
        <taxon>Stentoridae</taxon>
        <taxon>Stentor</taxon>
    </lineage>
</organism>
<feature type="transmembrane region" description="Helical" evidence="5">
    <location>
        <begin position="353"/>
        <end position="376"/>
    </location>
</feature>
<dbReference type="EMBL" id="MPUH01001558">
    <property type="protein sequence ID" value="OMJ67133.1"/>
    <property type="molecule type" value="Genomic_DNA"/>
</dbReference>
<dbReference type="PANTHER" id="PTHR47966:SF51">
    <property type="entry name" value="BETA-SITE APP-CLEAVING ENZYME, ISOFORM A-RELATED"/>
    <property type="match status" value="1"/>
</dbReference>
<keyword evidence="2" id="KW-0645">Protease</keyword>
<dbReference type="InterPro" id="IPR021109">
    <property type="entry name" value="Peptidase_aspartic_dom_sf"/>
</dbReference>
<keyword evidence="9" id="KW-1185">Reference proteome</keyword>
<keyword evidence="3" id="KW-0064">Aspartyl protease</keyword>
<evidence type="ECO:0000313" key="8">
    <source>
        <dbReference type="EMBL" id="OMJ67133.1"/>
    </source>
</evidence>
<keyword evidence="5" id="KW-0472">Membrane</keyword>
<sequence>MICLAIILGIVASYPLRLSESQDFEDISESLSNLRISGEEIHMIDSTKNVYVNKSHIIATIELGTPALEYEVFLTQNTKFTVALAKSSSHPAGFNVNESSTVVCENTLYLTFLDTSGKKCQDVVKYNNYSANNFTFYVSDSYYDYRKIGSLGLGYWPNHLGTTLMEHLWKNYLIEEPVYAIDLQTMEFTIGKKNPGIYSTHETYTVKSEDYGYIQMAYTGLGGNASDIRNVRLEIELNNIYSPKKYYDSIMLSINSTRNCTSSEDVLYCNCEKKDIDDFPILSFVDKNGSLISISAKNYVSYQSEKCYFYLSSKDYEYWILGRPFFKEYFTIFNPYTSEIEMFRYDETPINSWIYVAIGVTVVIVIAIIVGVIFYLKRSKERDYKRIE</sequence>
<evidence type="ECO:0000256" key="4">
    <source>
        <dbReference type="ARBA" id="ARBA00022801"/>
    </source>
</evidence>
<dbReference type="Pfam" id="PF00026">
    <property type="entry name" value="Asp"/>
    <property type="match status" value="1"/>
</dbReference>
<evidence type="ECO:0000256" key="1">
    <source>
        <dbReference type="ARBA" id="ARBA00007447"/>
    </source>
</evidence>
<dbReference type="Proteomes" id="UP000187209">
    <property type="component" value="Unassembled WGS sequence"/>
</dbReference>
<dbReference type="PANTHER" id="PTHR47966">
    <property type="entry name" value="BETA-SITE APP-CLEAVING ENZYME, ISOFORM A-RELATED"/>
    <property type="match status" value="1"/>
</dbReference>
<dbReference type="GO" id="GO:0004190">
    <property type="term" value="F:aspartic-type endopeptidase activity"/>
    <property type="evidence" value="ECO:0007669"/>
    <property type="project" value="UniProtKB-KW"/>
</dbReference>
<feature type="signal peptide" evidence="6">
    <location>
        <begin position="1"/>
        <end position="21"/>
    </location>
</feature>
<evidence type="ECO:0000256" key="5">
    <source>
        <dbReference type="SAM" id="Phobius"/>
    </source>
</evidence>
<accession>A0A1R2ARG7</accession>
<keyword evidence="5" id="KW-0812">Transmembrane</keyword>
<reference evidence="8 9" key="1">
    <citation type="submission" date="2016-11" db="EMBL/GenBank/DDBJ databases">
        <title>The macronuclear genome of Stentor coeruleus: a giant cell with tiny introns.</title>
        <authorList>
            <person name="Slabodnick M."/>
            <person name="Ruby J.G."/>
            <person name="Reiff S.B."/>
            <person name="Swart E.C."/>
            <person name="Gosai S."/>
            <person name="Prabakaran S."/>
            <person name="Witkowska E."/>
            <person name="Larue G.E."/>
            <person name="Fisher S."/>
            <person name="Freeman R.M."/>
            <person name="Gunawardena J."/>
            <person name="Chu W."/>
            <person name="Stover N.A."/>
            <person name="Gregory B.D."/>
            <person name="Nowacki M."/>
            <person name="Derisi J."/>
            <person name="Roy S.W."/>
            <person name="Marshall W.F."/>
            <person name="Sood P."/>
        </authorList>
    </citation>
    <scope>NUCLEOTIDE SEQUENCE [LARGE SCALE GENOMIC DNA]</scope>
    <source>
        <strain evidence="8">WM001</strain>
    </source>
</reference>
<evidence type="ECO:0000256" key="6">
    <source>
        <dbReference type="SAM" id="SignalP"/>
    </source>
</evidence>
<dbReference type="GO" id="GO:0006508">
    <property type="term" value="P:proteolysis"/>
    <property type="evidence" value="ECO:0007669"/>
    <property type="project" value="UniProtKB-KW"/>
</dbReference>
<keyword evidence="5" id="KW-1133">Transmembrane helix</keyword>
<dbReference type="InterPro" id="IPR001461">
    <property type="entry name" value="Aspartic_peptidase_A1"/>
</dbReference>
<protein>
    <recommendedName>
        <fullName evidence="7">Peptidase A1 domain-containing protein</fullName>
    </recommendedName>
</protein>
<evidence type="ECO:0000256" key="2">
    <source>
        <dbReference type="ARBA" id="ARBA00022670"/>
    </source>
</evidence>
<dbReference type="AlphaFoldDB" id="A0A1R2ARG7"/>
<comment type="caution">
    <text evidence="8">The sequence shown here is derived from an EMBL/GenBank/DDBJ whole genome shotgun (WGS) entry which is preliminary data.</text>
</comment>
<feature type="chain" id="PRO_5013000623" description="Peptidase A1 domain-containing protein" evidence="6">
    <location>
        <begin position="22"/>
        <end position="388"/>
    </location>
</feature>
<keyword evidence="4" id="KW-0378">Hydrolase</keyword>
<dbReference type="PROSITE" id="PS51767">
    <property type="entry name" value="PEPTIDASE_A1"/>
    <property type="match status" value="1"/>
</dbReference>
<dbReference type="InterPro" id="IPR033121">
    <property type="entry name" value="PEPTIDASE_A1"/>
</dbReference>
<name>A0A1R2ARG7_9CILI</name>
<comment type="similarity">
    <text evidence="1">Belongs to the peptidase A1 family.</text>
</comment>
<evidence type="ECO:0000313" key="9">
    <source>
        <dbReference type="Proteomes" id="UP000187209"/>
    </source>
</evidence>
<evidence type="ECO:0000259" key="7">
    <source>
        <dbReference type="PROSITE" id="PS51767"/>
    </source>
</evidence>
<feature type="domain" description="Peptidase A1" evidence="7">
    <location>
        <begin position="57"/>
        <end position="343"/>
    </location>
</feature>